<keyword evidence="1" id="KW-0378">Hydrolase</keyword>
<proteinExistence type="predicted"/>
<dbReference type="PANTHER" id="PTHR48081:SF13">
    <property type="entry name" value="ALPHA_BETA HYDROLASE"/>
    <property type="match status" value="1"/>
</dbReference>
<dbReference type="AlphaFoldDB" id="A0AA40SS26"/>
<dbReference type="InterPro" id="IPR050300">
    <property type="entry name" value="GDXG_lipolytic_enzyme"/>
</dbReference>
<gene>
    <name evidence="3" type="ORF">BKA10_003209</name>
</gene>
<dbReference type="Proteomes" id="UP000549113">
    <property type="component" value="Unassembled WGS sequence"/>
</dbReference>
<dbReference type="PANTHER" id="PTHR48081">
    <property type="entry name" value="AB HYDROLASE SUPERFAMILY PROTEIN C4A8.06C"/>
    <property type="match status" value="1"/>
</dbReference>
<name>A0AA40SS26_9MICO</name>
<accession>A0AA40SS26</accession>
<dbReference type="EMBL" id="JACIFH010000001">
    <property type="protein sequence ID" value="MBB4141415.1"/>
    <property type="molecule type" value="Genomic_DNA"/>
</dbReference>
<dbReference type="InterPro" id="IPR049492">
    <property type="entry name" value="BD-FAE-like_dom"/>
</dbReference>
<comment type="caution">
    <text evidence="3">The sequence shown here is derived from an EMBL/GenBank/DDBJ whole genome shotgun (WGS) entry which is preliminary data.</text>
</comment>
<evidence type="ECO:0000256" key="1">
    <source>
        <dbReference type="ARBA" id="ARBA00022801"/>
    </source>
</evidence>
<dbReference type="InterPro" id="IPR029058">
    <property type="entry name" value="AB_hydrolase_fold"/>
</dbReference>
<feature type="domain" description="BD-FAE-like" evidence="2">
    <location>
        <begin position="52"/>
        <end position="263"/>
    </location>
</feature>
<sequence length="305" mass="32264">MTEDTAVLPTAFVPPTHDTLSDLAPAVARADGESVVTGIEYAKILGYRPLRMDLHLPADDGPHPVAVYLHGGGWRIGSRRENWVAAPLWRALLDAGIAVASVEYRLSREATFPACVNDVSAAVRWLATYGDELGLRSDAIGVIGESAGGHLAAFLAMNSSDERITGTDGVPTASSRVRAAVGWYTPTDFARMDEQRTVPGAGTHGHPDSAESWLVGEDVAIESDAVRFAGPIAHVSADAAPLLLVHGTDDRAVPTAQSVTLAAAVEQVGARVELEIIPGADHIFEGVDRAPIIKRSVQFLARELT</sequence>
<dbReference type="Gene3D" id="3.40.50.1820">
    <property type="entry name" value="alpha/beta hydrolase"/>
    <property type="match status" value="1"/>
</dbReference>
<dbReference type="Pfam" id="PF20434">
    <property type="entry name" value="BD-FAE"/>
    <property type="match status" value="1"/>
</dbReference>
<evidence type="ECO:0000313" key="4">
    <source>
        <dbReference type="Proteomes" id="UP000549113"/>
    </source>
</evidence>
<dbReference type="GO" id="GO:0016787">
    <property type="term" value="F:hydrolase activity"/>
    <property type="evidence" value="ECO:0007669"/>
    <property type="project" value="UniProtKB-KW"/>
</dbReference>
<dbReference type="SUPFAM" id="SSF53474">
    <property type="entry name" value="alpha/beta-Hydrolases"/>
    <property type="match status" value="1"/>
</dbReference>
<protein>
    <submittedName>
        <fullName evidence="3">Acetyl esterase/lipase</fullName>
    </submittedName>
</protein>
<dbReference type="RefSeq" id="WP_183500895.1">
    <property type="nucleotide sequence ID" value="NZ_BAABCO010000003.1"/>
</dbReference>
<reference evidence="3 4" key="1">
    <citation type="submission" date="2020-08" db="EMBL/GenBank/DDBJ databases">
        <title>Sequencing the genomes of 1000 actinobacteria strains.</title>
        <authorList>
            <person name="Klenk H.-P."/>
        </authorList>
    </citation>
    <scope>NUCLEOTIDE SEQUENCE [LARGE SCALE GENOMIC DNA]</scope>
    <source>
        <strain evidence="3 4">DSM 19600</strain>
    </source>
</reference>
<evidence type="ECO:0000259" key="2">
    <source>
        <dbReference type="Pfam" id="PF20434"/>
    </source>
</evidence>
<evidence type="ECO:0000313" key="3">
    <source>
        <dbReference type="EMBL" id="MBB4141415.1"/>
    </source>
</evidence>
<keyword evidence="4" id="KW-1185">Reference proteome</keyword>
<organism evidence="3 4">
    <name type="scientific">Microbacterium invictum</name>
    <dbReference type="NCBI Taxonomy" id="515415"/>
    <lineage>
        <taxon>Bacteria</taxon>
        <taxon>Bacillati</taxon>
        <taxon>Actinomycetota</taxon>
        <taxon>Actinomycetes</taxon>
        <taxon>Micrococcales</taxon>
        <taxon>Microbacteriaceae</taxon>
        <taxon>Microbacterium</taxon>
    </lineage>
</organism>